<comment type="caution">
    <text evidence="2">The sequence shown here is derived from an EMBL/GenBank/DDBJ whole genome shotgun (WGS) entry which is preliminary data.</text>
</comment>
<proteinExistence type="predicted"/>
<evidence type="ECO:0008006" key="4">
    <source>
        <dbReference type="Google" id="ProtNLM"/>
    </source>
</evidence>
<gene>
    <name evidence="2" type="ORF">GCM10023231_42690</name>
</gene>
<feature type="chain" id="PRO_5045790332" description="WD40-like Beta Propeller Repeat" evidence="1">
    <location>
        <begin position="21"/>
        <end position="323"/>
    </location>
</feature>
<reference evidence="3" key="1">
    <citation type="journal article" date="2019" name="Int. J. Syst. Evol. Microbiol.">
        <title>The Global Catalogue of Microorganisms (GCM) 10K type strain sequencing project: providing services to taxonomists for standard genome sequencing and annotation.</title>
        <authorList>
            <consortium name="The Broad Institute Genomics Platform"/>
            <consortium name="The Broad Institute Genome Sequencing Center for Infectious Disease"/>
            <person name="Wu L."/>
            <person name="Ma J."/>
        </authorList>
    </citation>
    <scope>NUCLEOTIDE SEQUENCE [LARGE SCALE GENOMIC DNA]</scope>
    <source>
        <strain evidence="3">JCM 18200</strain>
    </source>
</reference>
<sequence>MKRKQLLWTVVAMMMLNACSKSNPDEVNPDNGHYGSGNIFIKQGTEGITKFDLTTGILSSVIPNWLSAGWDISWDGKKGVKEVNESSYDTRYIFFNTADGSTIKELFYEPNDNNGGLPYISPDGSKLALRPTLRDGLVILDVNTGHVLRNISGYGNTHEFEYLDPICWEPGGTILFKKDGGLWRTSNDFGRATKVRDIPFSDWRGYADASPDGKKIVVPAGNHIWLMNADGSDFHAVTESNQDEFSPCFSPDSKYIAMKANARAPEIAGSSDNAYHLCIIPADGEVYKVYPGEDKRVIHPRARGDEDSRGLGMTIVGDFVWRQ</sequence>
<evidence type="ECO:0000313" key="2">
    <source>
        <dbReference type="EMBL" id="GAA4808874.1"/>
    </source>
</evidence>
<protein>
    <recommendedName>
        <fullName evidence="4">WD40-like Beta Propeller Repeat</fullName>
    </recommendedName>
</protein>
<evidence type="ECO:0000256" key="1">
    <source>
        <dbReference type="SAM" id="SignalP"/>
    </source>
</evidence>
<accession>A0ABP9CDL1</accession>
<organism evidence="2 3">
    <name type="scientific">Olivibacter ginsenosidimutans</name>
    <dbReference type="NCBI Taxonomy" id="1176537"/>
    <lineage>
        <taxon>Bacteria</taxon>
        <taxon>Pseudomonadati</taxon>
        <taxon>Bacteroidota</taxon>
        <taxon>Sphingobacteriia</taxon>
        <taxon>Sphingobacteriales</taxon>
        <taxon>Sphingobacteriaceae</taxon>
        <taxon>Olivibacter</taxon>
    </lineage>
</organism>
<dbReference type="Pfam" id="PF07676">
    <property type="entry name" value="PD40"/>
    <property type="match status" value="1"/>
</dbReference>
<name>A0ABP9CDL1_9SPHI</name>
<dbReference type="Gene3D" id="2.120.10.30">
    <property type="entry name" value="TolB, C-terminal domain"/>
    <property type="match status" value="1"/>
</dbReference>
<evidence type="ECO:0000313" key="3">
    <source>
        <dbReference type="Proteomes" id="UP001501411"/>
    </source>
</evidence>
<dbReference type="Proteomes" id="UP001501411">
    <property type="component" value="Unassembled WGS sequence"/>
</dbReference>
<keyword evidence="3" id="KW-1185">Reference proteome</keyword>
<keyword evidence="1" id="KW-0732">Signal</keyword>
<dbReference type="RefSeq" id="WP_345235406.1">
    <property type="nucleotide sequence ID" value="NZ_BAABIQ010000044.1"/>
</dbReference>
<feature type="signal peptide" evidence="1">
    <location>
        <begin position="1"/>
        <end position="20"/>
    </location>
</feature>
<dbReference type="InterPro" id="IPR011659">
    <property type="entry name" value="WD40"/>
</dbReference>
<dbReference type="EMBL" id="BAABIQ010000044">
    <property type="protein sequence ID" value="GAA4808874.1"/>
    <property type="molecule type" value="Genomic_DNA"/>
</dbReference>
<dbReference type="SUPFAM" id="SSF82171">
    <property type="entry name" value="DPP6 N-terminal domain-like"/>
    <property type="match status" value="1"/>
</dbReference>
<dbReference type="InterPro" id="IPR011042">
    <property type="entry name" value="6-blade_b-propeller_TolB-like"/>
</dbReference>